<dbReference type="Proteomes" id="UP000026739">
    <property type="component" value="Unassembled WGS sequence"/>
</dbReference>
<accession>A0A059KVX3</accession>
<proteinExistence type="predicted"/>
<protein>
    <recommendedName>
        <fullName evidence="1">SMP-30/Gluconolactonase/LRE-like region domain-containing protein</fullName>
    </recommendedName>
</protein>
<dbReference type="EMBL" id="AZQQ01000099">
    <property type="protein sequence ID" value="KDD66223.1"/>
    <property type="molecule type" value="Genomic_DNA"/>
</dbReference>
<gene>
    <name evidence="2" type="ORF">V466_25090</name>
</gene>
<dbReference type="Gene3D" id="2.120.10.30">
    <property type="entry name" value="TolB, C-terminal domain"/>
    <property type="match status" value="1"/>
</dbReference>
<sequence>MFAHTPPDLGRPDGLAMDAEGGIRVCQFIGGCLLRYDRHGELTQTIEIPFRFSRSEKQSHFVA</sequence>
<organism evidence="2 3">
    <name type="scientific">Pseudomonas mandelii PD30</name>
    <dbReference type="NCBI Taxonomy" id="1419583"/>
    <lineage>
        <taxon>Bacteria</taxon>
        <taxon>Pseudomonadati</taxon>
        <taxon>Pseudomonadota</taxon>
        <taxon>Gammaproteobacteria</taxon>
        <taxon>Pseudomonadales</taxon>
        <taxon>Pseudomonadaceae</taxon>
        <taxon>Pseudomonas</taxon>
    </lineage>
</organism>
<name>A0A059KVX3_9PSED</name>
<dbReference type="SUPFAM" id="SSF63829">
    <property type="entry name" value="Calcium-dependent phosphotriesterase"/>
    <property type="match status" value="1"/>
</dbReference>
<dbReference type="AlphaFoldDB" id="A0A059KVX3"/>
<feature type="domain" description="SMP-30/Gluconolactonase/LRE-like region" evidence="1">
    <location>
        <begin position="2"/>
        <end position="51"/>
    </location>
</feature>
<dbReference type="InterPro" id="IPR011042">
    <property type="entry name" value="6-blade_b-propeller_TolB-like"/>
</dbReference>
<dbReference type="Pfam" id="PF08450">
    <property type="entry name" value="SGL"/>
    <property type="match status" value="1"/>
</dbReference>
<evidence type="ECO:0000313" key="2">
    <source>
        <dbReference type="EMBL" id="KDD66223.1"/>
    </source>
</evidence>
<evidence type="ECO:0000259" key="1">
    <source>
        <dbReference type="Pfam" id="PF08450"/>
    </source>
</evidence>
<dbReference type="InterPro" id="IPR013658">
    <property type="entry name" value="SGL"/>
</dbReference>
<comment type="caution">
    <text evidence="2">The sequence shown here is derived from an EMBL/GenBank/DDBJ whole genome shotgun (WGS) entry which is preliminary data.</text>
</comment>
<reference evidence="2 3" key="1">
    <citation type="submission" date="2013-12" db="EMBL/GenBank/DDBJ databases">
        <authorList>
            <person name="Formusa P.A."/>
            <person name="Habash M."/>
            <person name="Lee H."/>
            <person name="Trevors J.T."/>
        </authorList>
    </citation>
    <scope>NUCLEOTIDE SEQUENCE [LARGE SCALE GENOMIC DNA]</scope>
    <source>
        <strain evidence="2 3">PD30</strain>
    </source>
</reference>
<evidence type="ECO:0000313" key="3">
    <source>
        <dbReference type="Proteomes" id="UP000026739"/>
    </source>
</evidence>